<dbReference type="Pfam" id="PF00441">
    <property type="entry name" value="Acyl-CoA_dh_1"/>
    <property type="match status" value="1"/>
</dbReference>
<proteinExistence type="predicted"/>
<reference evidence="3" key="1">
    <citation type="submission" date="2019-08" db="EMBL/GenBank/DDBJ databases">
        <authorList>
            <person name="Kucharzyk K."/>
            <person name="Murdoch R.W."/>
            <person name="Higgins S."/>
            <person name="Loffler F."/>
        </authorList>
    </citation>
    <scope>NUCLEOTIDE SEQUENCE</scope>
</reference>
<protein>
    <submittedName>
        <fullName evidence="3">Crotonobetainyl-CoA reductase</fullName>
        <ecNumber evidence="3">1.3.8.13</ecNumber>
    </submittedName>
</protein>
<sequence length="95" mass="10692">MKLKIENMRNMIYKTAWEIDNHIPVQIDSAMAKLYCAQAANEVVDDALQIMGGIGYTADCRVSRLWVDARVHRIGGGTDEVMIHVAGRAILKEYK</sequence>
<dbReference type="PANTHER" id="PTHR43884:SF12">
    <property type="entry name" value="ISOVALERYL-COA DEHYDROGENASE, MITOCHONDRIAL-RELATED"/>
    <property type="match status" value="1"/>
</dbReference>
<evidence type="ECO:0000313" key="3">
    <source>
        <dbReference type="EMBL" id="MPN37109.1"/>
    </source>
</evidence>
<dbReference type="InterPro" id="IPR009075">
    <property type="entry name" value="AcylCo_DH/oxidase_C"/>
</dbReference>
<name>A0A645HG17_9ZZZZ</name>
<evidence type="ECO:0000259" key="2">
    <source>
        <dbReference type="Pfam" id="PF00441"/>
    </source>
</evidence>
<dbReference type="Gene3D" id="1.20.140.10">
    <property type="entry name" value="Butyryl-CoA Dehydrogenase, subunit A, domain 3"/>
    <property type="match status" value="1"/>
</dbReference>
<keyword evidence="1" id="KW-0285">Flavoprotein</keyword>
<organism evidence="3">
    <name type="scientific">bioreactor metagenome</name>
    <dbReference type="NCBI Taxonomy" id="1076179"/>
    <lineage>
        <taxon>unclassified sequences</taxon>
        <taxon>metagenomes</taxon>
        <taxon>ecological metagenomes</taxon>
    </lineage>
</organism>
<dbReference type="AlphaFoldDB" id="A0A645HG17"/>
<feature type="domain" description="Acyl-CoA dehydrogenase/oxidase C-terminal" evidence="2">
    <location>
        <begin position="1"/>
        <end position="90"/>
    </location>
</feature>
<dbReference type="SUPFAM" id="SSF47203">
    <property type="entry name" value="Acyl-CoA dehydrogenase C-terminal domain-like"/>
    <property type="match status" value="1"/>
</dbReference>
<dbReference type="PROSITE" id="PS00073">
    <property type="entry name" value="ACYL_COA_DH_2"/>
    <property type="match status" value="1"/>
</dbReference>
<accession>A0A645HG17</accession>
<keyword evidence="3" id="KW-0560">Oxidoreductase</keyword>
<dbReference type="EMBL" id="VSSQ01091592">
    <property type="protein sequence ID" value="MPN37109.1"/>
    <property type="molecule type" value="Genomic_DNA"/>
</dbReference>
<dbReference type="GO" id="GO:0003995">
    <property type="term" value="F:acyl-CoA dehydrogenase activity"/>
    <property type="evidence" value="ECO:0007669"/>
    <property type="project" value="InterPro"/>
</dbReference>
<dbReference type="InterPro" id="IPR006089">
    <property type="entry name" value="Acyl-CoA_DH_CS"/>
</dbReference>
<dbReference type="PANTHER" id="PTHR43884">
    <property type="entry name" value="ACYL-COA DEHYDROGENASE"/>
    <property type="match status" value="1"/>
</dbReference>
<dbReference type="InterPro" id="IPR036250">
    <property type="entry name" value="AcylCo_DH-like_C"/>
</dbReference>
<comment type="caution">
    <text evidence="3">The sequence shown here is derived from an EMBL/GenBank/DDBJ whole genome shotgun (WGS) entry which is preliminary data.</text>
</comment>
<evidence type="ECO:0000256" key="1">
    <source>
        <dbReference type="ARBA" id="ARBA00022630"/>
    </source>
</evidence>
<dbReference type="EC" id="1.3.8.13" evidence="3"/>
<gene>
    <name evidence="3" type="primary">caiA_16</name>
    <name evidence="3" type="ORF">SDC9_184625</name>
</gene>